<dbReference type="InterPro" id="IPR002559">
    <property type="entry name" value="Transposase_11"/>
</dbReference>
<evidence type="ECO:0000313" key="3">
    <source>
        <dbReference type="EMBL" id="MBZ6153257.1"/>
    </source>
</evidence>
<keyword evidence="4" id="KW-1185">Reference proteome</keyword>
<gene>
    <name evidence="3" type="ORF">KVH32_19140</name>
</gene>
<evidence type="ECO:0000313" key="4">
    <source>
        <dbReference type="Proteomes" id="UP000758701"/>
    </source>
</evidence>
<accession>A0ABS7W5L0</accession>
<organism evidence="3 4">
    <name type="scientific">Streptomyces olivaceus</name>
    <dbReference type="NCBI Taxonomy" id="47716"/>
    <lineage>
        <taxon>Bacteria</taxon>
        <taxon>Bacillati</taxon>
        <taxon>Actinomycetota</taxon>
        <taxon>Actinomycetes</taxon>
        <taxon>Kitasatosporales</taxon>
        <taxon>Streptomycetaceae</taxon>
        <taxon>Streptomyces</taxon>
    </lineage>
</organism>
<evidence type="ECO:0000256" key="1">
    <source>
        <dbReference type="SAM" id="MobiDB-lite"/>
    </source>
</evidence>
<feature type="compositionally biased region" description="Polar residues" evidence="1">
    <location>
        <begin position="99"/>
        <end position="120"/>
    </location>
</feature>
<feature type="domain" description="Transposase IS4-like" evidence="2">
    <location>
        <begin position="2"/>
        <end position="65"/>
    </location>
</feature>
<feature type="compositionally biased region" description="Low complexity" evidence="1">
    <location>
        <begin position="67"/>
        <end position="92"/>
    </location>
</feature>
<evidence type="ECO:0000259" key="2">
    <source>
        <dbReference type="Pfam" id="PF01609"/>
    </source>
</evidence>
<dbReference type="Pfam" id="PF01609">
    <property type="entry name" value="DDE_Tnp_1"/>
    <property type="match status" value="1"/>
</dbReference>
<sequence length="120" mass="12357">MICDGKGTPLKVITTAANVNDVTQTLTLVDAVPPAAGRVVHPRKHPEALLGDKGYDSEPSRRELRNAASCPPSPDATTPTSTAWANSATSSSRLPPCPTSSNDSPSTGNDATTSTTPSSR</sequence>
<feature type="region of interest" description="Disordered" evidence="1">
    <location>
        <begin position="35"/>
        <end position="120"/>
    </location>
</feature>
<protein>
    <submittedName>
        <fullName evidence="3">Transposase</fullName>
    </submittedName>
</protein>
<name>A0ABS7W5L0_STROV</name>
<dbReference type="EMBL" id="JAHSTP010000007">
    <property type="protein sequence ID" value="MBZ6153257.1"/>
    <property type="molecule type" value="Genomic_DNA"/>
</dbReference>
<reference evidence="3 4" key="1">
    <citation type="submission" date="2021-06" db="EMBL/GenBank/DDBJ databases">
        <title>Ecological speciation of a Streptomyces species isolated from different habitats and geographic origins.</title>
        <authorList>
            <person name="Wang J."/>
        </authorList>
    </citation>
    <scope>NUCLEOTIDE SEQUENCE [LARGE SCALE GENOMIC DNA]</scope>
    <source>
        <strain evidence="3 4">FXJ8.012</strain>
    </source>
</reference>
<feature type="compositionally biased region" description="Basic and acidic residues" evidence="1">
    <location>
        <begin position="53"/>
        <end position="65"/>
    </location>
</feature>
<proteinExistence type="predicted"/>
<comment type="caution">
    <text evidence="3">The sequence shown here is derived from an EMBL/GenBank/DDBJ whole genome shotgun (WGS) entry which is preliminary data.</text>
</comment>
<dbReference type="Proteomes" id="UP000758701">
    <property type="component" value="Unassembled WGS sequence"/>
</dbReference>